<evidence type="ECO:0000256" key="1">
    <source>
        <dbReference type="ARBA" id="ARBA00009995"/>
    </source>
</evidence>
<protein>
    <recommendedName>
        <fullName evidence="4">Glycosyltransferase</fullName>
        <ecNumber evidence="4">2.4.1.-</ecNumber>
    </recommendedName>
</protein>
<dbReference type="Gramene" id="TraesWEE_scaffold_101042_01G000100.1">
    <property type="protein sequence ID" value="TraesWEE_scaffold_101042_01G000100.1"/>
    <property type="gene ID" value="TraesWEE_scaffold_101042_01G000100"/>
</dbReference>
<evidence type="ECO:0000256" key="4">
    <source>
        <dbReference type="RuleBase" id="RU362057"/>
    </source>
</evidence>
<dbReference type="AlphaFoldDB" id="A0A3B6ECM1"/>
<dbReference type="CDD" id="cd03784">
    <property type="entry name" value="GT1_Gtf-like"/>
    <property type="match status" value="1"/>
</dbReference>
<evidence type="ECO:0000259" key="6">
    <source>
        <dbReference type="Pfam" id="PF26168"/>
    </source>
</evidence>
<dbReference type="Gramene" id="TraesMAC3A03G01346880.1">
    <property type="protein sequence ID" value="TraesMAC3A03G01346880.1.CDS1"/>
    <property type="gene ID" value="TraesMAC3A03G01346880"/>
</dbReference>
<feature type="domain" description="Glycosyltransferase N-terminal" evidence="6">
    <location>
        <begin position="6"/>
        <end position="248"/>
    </location>
</feature>
<dbReference type="Gramene" id="TraesJUL3A03G01360480.1">
    <property type="protein sequence ID" value="TraesJUL3A03G01360480.1.CDS1"/>
    <property type="gene ID" value="TraesJUL3A03G01360480"/>
</dbReference>
<dbReference type="Gramene" id="TraesPARA_EIv1.0_0797010.1">
    <property type="protein sequence ID" value="TraesPARA_EIv1.0_0797010.1.CDS1"/>
    <property type="gene ID" value="TraesPARA_EIv1.0_0797010"/>
</dbReference>
<dbReference type="Pfam" id="PF00201">
    <property type="entry name" value="UDPGT"/>
    <property type="match status" value="1"/>
</dbReference>
<dbReference type="InterPro" id="IPR035595">
    <property type="entry name" value="UDP_glycos_trans_CS"/>
</dbReference>
<dbReference type="Gramene" id="TraesJAG3A03G01357980.1">
    <property type="protein sequence ID" value="TraesJAG3A03G01357980.1.CDS1"/>
    <property type="gene ID" value="TraesJAG3A03G01357980"/>
</dbReference>
<dbReference type="Proteomes" id="UP000019116">
    <property type="component" value="Chromosome 3A"/>
</dbReference>
<evidence type="ECO:0000313" key="8">
    <source>
        <dbReference type="Proteomes" id="UP000019116"/>
    </source>
</evidence>
<gene>
    <name evidence="7" type="primary">LOC123058031</name>
</gene>
<dbReference type="InterPro" id="IPR058980">
    <property type="entry name" value="Glyco_transf_N"/>
</dbReference>
<dbReference type="Gene3D" id="3.40.50.2000">
    <property type="entry name" value="Glycogen Phosphorylase B"/>
    <property type="match status" value="2"/>
</dbReference>
<dbReference type="Pfam" id="PF26168">
    <property type="entry name" value="Glyco_transf_N"/>
    <property type="match status" value="1"/>
</dbReference>
<dbReference type="OMA" id="WPTILDQ"/>
<dbReference type="PROSITE" id="PS00375">
    <property type="entry name" value="UDPGT"/>
    <property type="match status" value="1"/>
</dbReference>
<evidence type="ECO:0000256" key="2">
    <source>
        <dbReference type="ARBA" id="ARBA00022679"/>
    </source>
</evidence>
<dbReference type="InterPro" id="IPR002213">
    <property type="entry name" value="UDP_glucos_trans"/>
</dbReference>
<accession>A0A3B6ECM1</accession>
<evidence type="ECO:0000313" key="7">
    <source>
        <dbReference type="EnsemblPlants" id="TraesCS3A02G125800.1.cds1"/>
    </source>
</evidence>
<dbReference type="Gramene" id="TraesNOR3A03G01368940.1">
    <property type="protein sequence ID" value="TraesNOR3A03G01368940.1.CDS1"/>
    <property type="gene ID" value="TraesNOR3A03G01368940"/>
</dbReference>
<dbReference type="STRING" id="4565.A0A3B6ECM1"/>
<sequence length="527" mass="56696">MAIWEELHFVLVPLVAQGHIIPMVDVARLLAVRGPRVTVVTTPVNAARNRATVDGARRAGLPVEFVELPFPCAQLGLPKGVEAIDQMAGLEPPMYLRFFQAIWKIAEPLEEYLRALPRRPVCLVTDACNPWTAPVCQRLGIPRLVMHCPSAYFQLAVHRLSAHGVYDRVGEDVMAPFEVPDFPVRAAGNMATLRGFFQYPGVEKEHREALDAEATADGLLFNTFRGIEGAFVDAYAAALGKRTWAVGPTCASSSMADDADAKAGRGNRADVDAGHIVSWLDARPPASVLYVSFGSISQLTAQQLAGLARGLEASGRAFVWAIKEAKADAAVRALLDEEGFEARVKDRGLLVRGWAPQVTILSHPAVSGFLTHCGWNATLEAVSYGVPTLTWPTIADQFCSEQLLVDVLRVGVRSGVKIPAMYLPKEAEGVQVTSGDVEKAIAELMGGGPEGAARRVRAEEIAAEARAAMEEGGSSHSDLTDMICYVTELSTKRSHGRDASSTAPPSELGEKNEQDSVLPVQMAQVSI</sequence>
<dbReference type="FunFam" id="3.40.50.2000:FF:000063">
    <property type="entry name" value="Glycosyltransferase"/>
    <property type="match status" value="1"/>
</dbReference>
<dbReference type="Gramene" id="TraesSTA3A03G01340250.1">
    <property type="protein sequence ID" value="TraesSTA3A03G01340250.1.CDS1"/>
    <property type="gene ID" value="TraesSTA3A03G01340250"/>
</dbReference>
<dbReference type="OrthoDB" id="5835829at2759"/>
<dbReference type="Gramene" id="TraesLAC3A03G01292560.1">
    <property type="protein sequence ID" value="TraesLAC3A03G01292560.1.CDS1"/>
    <property type="gene ID" value="TraesLAC3A03G01292560"/>
</dbReference>
<proteinExistence type="inferred from homology"/>
<reference evidence="7" key="1">
    <citation type="submission" date="2018-08" db="EMBL/GenBank/DDBJ databases">
        <authorList>
            <person name="Rossello M."/>
        </authorList>
    </citation>
    <scope>NUCLEOTIDE SEQUENCE [LARGE SCALE GENOMIC DNA]</scope>
    <source>
        <strain evidence="7">cv. Chinese Spring</strain>
    </source>
</reference>
<dbReference type="Gramene" id="TraesLDM3A03G01351280.1">
    <property type="protein sequence ID" value="TraesLDM3A03G01351280.1.CDS1"/>
    <property type="gene ID" value="TraesLDM3A03G01351280"/>
</dbReference>
<dbReference type="GeneID" id="123058031"/>
<keyword evidence="2 3" id="KW-0808">Transferase</keyword>
<dbReference type="Gramene" id="TraesCLE_scaffold_074049_01G000100.1">
    <property type="protein sequence ID" value="TraesCLE_scaffold_074049_01G000100.1"/>
    <property type="gene ID" value="TraesCLE_scaffold_074049_01G000100"/>
</dbReference>
<dbReference type="SUPFAM" id="SSF53756">
    <property type="entry name" value="UDP-Glycosyltransferase/glycogen phosphorylase"/>
    <property type="match status" value="1"/>
</dbReference>
<dbReference type="Gramene" id="TraesCAD_scaffold_089388_01G000100.1">
    <property type="protein sequence ID" value="TraesCAD_scaffold_089388_01G000100.1"/>
    <property type="gene ID" value="TraesCAD_scaffold_089388_01G000100"/>
</dbReference>
<dbReference type="Gramene" id="TraesKAR3A01G0066330.1">
    <property type="protein sequence ID" value="cds.TraesKAR3A01G0066330.1"/>
    <property type="gene ID" value="TraesKAR3A01G0066330"/>
</dbReference>
<keyword evidence="3" id="KW-0328">Glycosyltransferase</keyword>
<reference evidence="7" key="2">
    <citation type="submission" date="2018-10" db="UniProtKB">
        <authorList>
            <consortium name="EnsemblPlants"/>
        </authorList>
    </citation>
    <scope>IDENTIFICATION</scope>
</reference>
<dbReference type="Gramene" id="TraesARI3A03G01368610.1">
    <property type="protein sequence ID" value="TraesARI3A03G01368610.1.CDS1"/>
    <property type="gene ID" value="TraesARI3A03G01368610"/>
</dbReference>
<evidence type="ECO:0000256" key="5">
    <source>
        <dbReference type="SAM" id="MobiDB-lite"/>
    </source>
</evidence>
<dbReference type="EC" id="2.4.1.-" evidence="4"/>
<dbReference type="Gramene" id="TraesCS3A02G125800.1">
    <property type="protein sequence ID" value="TraesCS3A02G125800.1.cds1"/>
    <property type="gene ID" value="TraesCS3A02G125800"/>
</dbReference>
<dbReference type="Gramene" id="TraesSYM3A03G01370140.1">
    <property type="protein sequence ID" value="TraesSYM3A03G01370140.1.CDS1"/>
    <property type="gene ID" value="TraesSYM3A03G01370140"/>
</dbReference>
<comment type="similarity">
    <text evidence="1 3">Belongs to the UDP-glycosyltransferase family.</text>
</comment>
<evidence type="ECO:0000256" key="3">
    <source>
        <dbReference type="RuleBase" id="RU003718"/>
    </source>
</evidence>
<dbReference type="PANTHER" id="PTHR48047:SF29">
    <property type="entry name" value="GLYCOSYLTRANSFERASE"/>
    <property type="match status" value="1"/>
</dbReference>
<feature type="region of interest" description="Disordered" evidence="5">
    <location>
        <begin position="491"/>
        <end position="527"/>
    </location>
</feature>
<dbReference type="GO" id="GO:0035251">
    <property type="term" value="F:UDP-glucosyltransferase activity"/>
    <property type="evidence" value="ECO:0000318"/>
    <property type="project" value="GO_Central"/>
</dbReference>
<dbReference type="RefSeq" id="XP_044336806.1">
    <property type="nucleotide sequence ID" value="XM_044480871.1"/>
</dbReference>
<organism evidence="7">
    <name type="scientific">Triticum aestivum</name>
    <name type="common">Wheat</name>
    <dbReference type="NCBI Taxonomy" id="4565"/>
    <lineage>
        <taxon>Eukaryota</taxon>
        <taxon>Viridiplantae</taxon>
        <taxon>Streptophyta</taxon>
        <taxon>Embryophyta</taxon>
        <taxon>Tracheophyta</taxon>
        <taxon>Spermatophyta</taxon>
        <taxon>Magnoliopsida</taxon>
        <taxon>Liliopsida</taxon>
        <taxon>Poales</taxon>
        <taxon>Poaceae</taxon>
        <taxon>BOP clade</taxon>
        <taxon>Pooideae</taxon>
        <taxon>Triticodae</taxon>
        <taxon>Triticeae</taxon>
        <taxon>Triticinae</taxon>
        <taxon>Triticum</taxon>
    </lineage>
</organism>
<dbReference type="EnsemblPlants" id="TraesCS3A02G125800.1">
    <property type="protein sequence ID" value="TraesCS3A02G125800.1.cds1"/>
    <property type="gene ID" value="TraesCS3A02G125800"/>
</dbReference>
<dbReference type="Gramene" id="TraesCS3A03G0275800.1">
    <property type="protein sequence ID" value="TraesCS3A03G0275800.1.CDS1"/>
    <property type="gene ID" value="TraesCS3A03G0275800"/>
</dbReference>
<keyword evidence="8" id="KW-1185">Reference proteome</keyword>
<name>A0A3B6ECM1_WHEAT</name>
<dbReference type="SMR" id="A0A3B6ECM1"/>
<dbReference type="PANTHER" id="PTHR48047">
    <property type="entry name" value="GLYCOSYLTRANSFERASE"/>
    <property type="match status" value="1"/>
</dbReference>